<evidence type="ECO:0000313" key="1">
    <source>
        <dbReference type="EMBL" id="KAJ1944018.1"/>
    </source>
</evidence>
<dbReference type="Proteomes" id="UP001150603">
    <property type="component" value="Unassembled WGS sequence"/>
</dbReference>
<name>A0ACC1JA91_9FUNG</name>
<reference evidence="1" key="1">
    <citation type="submission" date="2022-07" db="EMBL/GenBank/DDBJ databases">
        <title>Phylogenomic reconstructions and comparative analyses of Kickxellomycotina fungi.</title>
        <authorList>
            <person name="Reynolds N.K."/>
            <person name="Stajich J.E."/>
            <person name="Barry K."/>
            <person name="Grigoriev I.V."/>
            <person name="Crous P."/>
            <person name="Smith M.E."/>
        </authorList>
    </citation>
    <scope>NUCLEOTIDE SEQUENCE</scope>
    <source>
        <strain evidence="1">NRRL 5244</strain>
    </source>
</reference>
<gene>
    <name evidence="1" type="ORF">FBU59_002722</name>
</gene>
<dbReference type="EMBL" id="JANBPW010001562">
    <property type="protein sequence ID" value="KAJ1944018.1"/>
    <property type="molecule type" value="Genomic_DNA"/>
</dbReference>
<keyword evidence="2" id="KW-1185">Reference proteome</keyword>
<organism evidence="1 2">
    <name type="scientific">Linderina macrospora</name>
    <dbReference type="NCBI Taxonomy" id="4868"/>
    <lineage>
        <taxon>Eukaryota</taxon>
        <taxon>Fungi</taxon>
        <taxon>Fungi incertae sedis</taxon>
        <taxon>Zoopagomycota</taxon>
        <taxon>Kickxellomycotina</taxon>
        <taxon>Kickxellomycetes</taxon>
        <taxon>Kickxellales</taxon>
        <taxon>Kickxellaceae</taxon>
        <taxon>Linderina</taxon>
    </lineage>
</organism>
<comment type="caution">
    <text evidence="1">The sequence shown here is derived from an EMBL/GenBank/DDBJ whole genome shotgun (WGS) entry which is preliminary data.</text>
</comment>
<protein>
    <submittedName>
        <fullName evidence="1">Uncharacterized protein</fullName>
    </submittedName>
</protein>
<proteinExistence type="predicted"/>
<evidence type="ECO:0000313" key="2">
    <source>
        <dbReference type="Proteomes" id="UP001150603"/>
    </source>
</evidence>
<accession>A0ACC1JA91</accession>
<sequence>MYDGGSVMFGCTGHSIIVWDMGVFSQKGALRLMGGTNGVYDVNGDYLLANTPQSKIGVWKRGASSLTWGYNGMRRFMNKDESDGCRIATAIKVAKTAPKAYVGDMMGGLSLCDFRDRYIDQPSLTLKGAVKGIETFREWGLAVGTDEGELSLFDLRFLKKNAEKSVVQRLELPADEKSIGMIRACPQNPDMFACSAGRYVCIYDVSANKNGTSPWFVHDVHQSPVVDFDWSPCDMYQYTISSLEAASGHSPGKLHTWRPNTMALSGT</sequence>